<reference evidence="1" key="3">
    <citation type="submission" date="2025-09" db="UniProtKB">
        <authorList>
            <consortium name="Ensembl"/>
        </authorList>
    </citation>
    <scope>IDENTIFICATION</scope>
</reference>
<dbReference type="EMBL" id="AHAT01031377">
    <property type="status" value="NOT_ANNOTATED_CDS"/>
    <property type="molecule type" value="Genomic_DNA"/>
</dbReference>
<evidence type="ECO:0000313" key="2">
    <source>
        <dbReference type="Proteomes" id="UP000018468"/>
    </source>
</evidence>
<dbReference type="GO" id="GO:0051011">
    <property type="term" value="F:microtubule minus-end binding"/>
    <property type="evidence" value="ECO:0000318"/>
    <property type="project" value="GO_Central"/>
</dbReference>
<dbReference type="InParanoid" id="W5NET6"/>
<dbReference type="GO" id="GO:0051225">
    <property type="term" value="P:spindle assembly"/>
    <property type="evidence" value="ECO:0000318"/>
    <property type="project" value="GO_Central"/>
</dbReference>
<dbReference type="InterPro" id="IPR029711">
    <property type="entry name" value="Haus7-like"/>
</dbReference>
<dbReference type="Proteomes" id="UP000018468">
    <property type="component" value="Linkage group LG1"/>
</dbReference>
<reference evidence="1" key="2">
    <citation type="submission" date="2025-08" db="UniProtKB">
        <authorList>
            <consortium name="Ensembl"/>
        </authorList>
    </citation>
    <scope>IDENTIFICATION</scope>
</reference>
<dbReference type="PANTHER" id="PTHR14352">
    <property type="entry name" value="HAUS AUGMIN-LIKE COMPLEX SUBUNIT 7"/>
    <property type="match status" value="1"/>
</dbReference>
<dbReference type="GeneTree" id="ENSGT00390000003937"/>
<dbReference type="Ensembl" id="ENSLOCT00000019177.1">
    <property type="protein sequence ID" value="ENSLOCP00000019145.1"/>
    <property type="gene ID" value="ENSLOCG00000015550.1"/>
</dbReference>
<dbReference type="OMA" id="PESDPWP"/>
<dbReference type="AlphaFoldDB" id="W5NET6"/>
<dbReference type="STRING" id="7918.ENSLOCP00000019145"/>
<proteinExistence type="predicted"/>
<organism evidence="1 2">
    <name type="scientific">Lepisosteus oculatus</name>
    <name type="common">Spotted gar</name>
    <dbReference type="NCBI Taxonomy" id="7918"/>
    <lineage>
        <taxon>Eukaryota</taxon>
        <taxon>Metazoa</taxon>
        <taxon>Chordata</taxon>
        <taxon>Craniata</taxon>
        <taxon>Vertebrata</taxon>
        <taxon>Euteleostomi</taxon>
        <taxon>Actinopterygii</taxon>
        <taxon>Neopterygii</taxon>
        <taxon>Holostei</taxon>
        <taxon>Semionotiformes</taxon>
        <taxon>Lepisosteidae</taxon>
        <taxon>Lepisosteus</taxon>
    </lineage>
</organism>
<reference evidence="2" key="1">
    <citation type="submission" date="2011-12" db="EMBL/GenBank/DDBJ databases">
        <title>The Draft Genome of Lepisosteus oculatus.</title>
        <authorList>
            <consortium name="The Broad Institute Genome Assembly &amp; Analysis Group"/>
            <consortium name="Computational R&amp;D Group"/>
            <consortium name="and Sequencing Platform"/>
            <person name="Di Palma F."/>
            <person name="Alfoldi J."/>
            <person name="Johnson J."/>
            <person name="Berlin A."/>
            <person name="Gnerre S."/>
            <person name="Jaffe D."/>
            <person name="MacCallum I."/>
            <person name="Young S."/>
            <person name="Walker B.J."/>
            <person name="Lander E.S."/>
            <person name="Lindblad-Toh K."/>
        </authorList>
    </citation>
    <scope>NUCLEOTIDE SEQUENCE [LARGE SCALE GENOMIC DNA]</scope>
</reference>
<evidence type="ECO:0000313" key="1">
    <source>
        <dbReference type="Ensembl" id="ENSLOCP00000019145.1"/>
    </source>
</evidence>
<accession>W5NET6</accession>
<dbReference type="PANTHER" id="PTHR14352:SF2">
    <property type="entry name" value="HAUS AUGMIN-LIKE COMPLEX SUBUNIT 7"/>
    <property type="match status" value="1"/>
</dbReference>
<dbReference type="HOGENOM" id="CLU_065168_0_0_1"/>
<sequence length="384" mass="42946">SLTILMTFVIDGRMAVGLKEKQLSQSIYSSLQELDCPLVEGLFLREDESMQELLCTPSLHRLDILKWICISICPSLNKKLSTFGSSQTNSLIEEMARFGYEMLLCQLDDTDLIKGLAPPLRQLVFLEQLLSLVTVPDLQRHSGNSSSSTSATVSVPEDVSKNTDFLSDVLSSPHLPELLNPSCNPWPSDIRELLFRREPSGKSCQGTADAFVSSSGYRNRPVSNKTKEGSLKEVSALLQKTNSVLSDIYKECTFLKAEHPNSSGSKGPSMSGQALQVALSDLSQLMSAFSQVYATDFRDYCNREPPQLSSNAHLFLSVHQLLHTCNKELQALHQATDTSRAVVKTVEQRQQARQFWSRGEMHSLPTKLEELKKKYEEFLSLHQR</sequence>
<keyword evidence="2" id="KW-1185">Reference proteome</keyword>
<dbReference type="GO" id="GO:0070652">
    <property type="term" value="C:HAUS complex"/>
    <property type="evidence" value="ECO:0000318"/>
    <property type="project" value="GO_Central"/>
</dbReference>
<protein>
    <submittedName>
        <fullName evidence="1">HAUS augmin like complex subunit 7</fullName>
    </submittedName>
</protein>
<dbReference type="Bgee" id="ENSLOCG00000015550">
    <property type="expression patterns" value="Expressed in ovary and 13 other cell types or tissues"/>
</dbReference>
<dbReference type="GO" id="GO:0031023">
    <property type="term" value="P:microtubule organizing center organization"/>
    <property type="evidence" value="ECO:0000318"/>
    <property type="project" value="GO_Central"/>
</dbReference>
<dbReference type="eggNOG" id="ENOG502RYVK">
    <property type="taxonomic scope" value="Eukaryota"/>
</dbReference>
<name>W5NET6_LEPOC</name>